<dbReference type="EMBL" id="FPBO01000024">
    <property type="protein sequence ID" value="SFV05485.1"/>
    <property type="molecule type" value="Genomic_DNA"/>
</dbReference>
<name>A0A1I7L772_9BURK</name>
<reference evidence="3" key="1">
    <citation type="submission" date="2016-10" db="EMBL/GenBank/DDBJ databases">
        <authorList>
            <person name="Varghese N."/>
            <person name="Submissions S."/>
        </authorList>
    </citation>
    <scope>NUCLEOTIDE SEQUENCE [LARGE SCALE GENOMIC DNA]</scope>
    <source>
        <strain evidence="3">CGMCC 1.11014</strain>
    </source>
</reference>
<protein>
    <recommendedName>
        <fullName evidence="1">ABC-three component systems C-terminal domain-containing protein</fullName>
    </recommendedName>
</protein>
<feature type="domain" description="ABC-three component systems C-terminal" evidence="1">
    <location>
        <begin position="89"/>
        <end position="221"/>
    </location>
</feature>
<keyword evidence="3" id="KW-1185">Reference proteome</keyword>
<accession>A0A1I7L772</accession>
<proteinExistence type="predicted"/>
<sequence length="222" mass="25164">MFIKKAKNWVKDYEIAHIYPLNPTPAELAILLGEPKLSGGLNDECNLIPLCFTCHKLYDTDKTLEDYRALKKIKERLLGQDAQRRIQYEYQIESDIATIMDALMSEATTEVLDADYVAKEIDTKLVGEISNLTKQKIKNDVSSFYLFVRNQLAEIEKTVPGQGVLIAMQVKLFYTKQKGLNLTQQQIFQNTVGWISSKTPNGTEEAAAVVAAFFVQNCELFQ</sequence>
<gene>
    <name evidence="2" type="ORF">SAMN05216552_10245</name>
</gene>
<dbReference type="InterPro" id="IPR046921">
    <property type="entry name" value="ABC-3C_CTD11"/>
</dbReference>
<dbReference type="Pfam" id="PF20277">
    <property type="entry name" value="CTD11"/>
    <property type="match status" value="1"/>
</dbReference>
<organism evidence="2 3">
    <name type="scientific">Pseudoduganella namucuonensis</name>
    <dbReference type="NCBI Taxonomy" id="1035707"/>
    <lineage>
        <taxon>Bacteria</taxon>
        <taxon>Pseudomonadati</taxon>
        <taxon>Pseudomonadota</taxon>
        <taxon>Betaproteobacteria</taxon>
        <taxon>Burkholderiales</taxon>
        <taxon>Oxalobacteraceae</taxon>
        <taxon>Telluria group</taxon>
        <taxon>Pseudoduganella</taxon>
    </lineage>
</organism>
<evidence type="ECO:0000313" key="2">
    <source>
        <dbReference type="EMBL" id="SFV05485.1"/>
    </source>
</evidence>
<dbReference type="AlphaFoldDB" id="A0A1I7L772"/>
<evidence type="ECO:0000259" key="1">
    <source>
        <dbReference type="Pfam" id="PF20277"/>
    </source>
</evidence>
<dbReference type="Proteomes" id="UP000199391">
    <property type="component" value="Unassembled WGS sequence"/>
</dbReference>
<evidence type="ECO:0000313" key="3">
    <source>
        <dbReference type="Proteomes" id="UP000199391"/>
    </source>
</evidence>